<evidence type="ECO:0000256" key="7">
    <source>
        <dbReference type="ARBA" id="ARBA00023306"/>
    </source>
</evidence>
<organism evidence="12 13">
    <name type="scientific">Formicincola oecophyllae</name>
    <dbReference type="NCBI Taxonomy" id="2558361"/>
    <lineage>
        <taxon>Bacteria</taxon>
        <taxon>Pseudomonadati</taxon>
        <taxon>Pseudomonadota</taxon>
        <taxon>Alphaproteobacteria</taxon>
        <taxon>Acetobacterales</taxon>
        <taxon>Acetobacteraceae</taxon>
        <taxon>Formicincola</taxon>
    </lineage>
</organism>
<keyword evidence="8" id="KW-0961">Cell wall biogenesis/degradation</keyword>
<name>A0A4Y6U976_9PROT</name>
<dbReference type="InterPro" id="IPR036565">
    <property type="entry name" value="Mur-like_cat_sf"/>
</dbReference>
<evidence type="ECO:0000256" key="4">
    <source>
        <dbReference type="ARBA" id="ARBA00022840"/>
    </source>
</evidence>
<evidence type="ECO:0000313" key="12">
    <source>
        <dbReference type="EMBL" id="QDH13006.1"/>
    </source>
</evidence>
<dbReference type="Pfam" id="PF02875">
    <property type="entry name" value="Mur_ligase_C"/>
    <property type="match status" value="1"/>
</dbReference>
<keyword evidence="1 12" id="KW-0436">Ligase</keyword>
<dbReference type="GO" id="GO:0071555">
    <property type="term" value="P:cell wall organization"/>
    <property type="evidence" value="ECO:0007669"/>
    <property type="project" value="UniProtKB-KW"/>
</dbReference>
<evidence type="ECO:0000256" key="2">
    <source>
        <dbReference type="ARBA" id="ARBA00022618"/>
    </source>
</evidence>
<proteinExistence type="predicted"/>
<keyword evidence="13" id="KW-1185">Reference proteome</keyword>
<dbReference type="GO" id="GO:0009252">
    <property type="term" value="P:peptidoglycan biosynthetic process"/>
    <property type="evidence" value="ECO:0007669"/>
    <property type="project" value="UniProtKB-KW"/>
</dbReference>
<dbReference type="GO" id="GO:0005524">
    <property type="term" value="F:ATP binding"/>
    <property type="evidence" value="ECO:0007669"/>
    <property type="project" value="UniProtKB-KW"/>
</dbReference>
<reference evidence="12 13" key="1">
    <citation type="submission" date="2019-03" db="EMBL/GenBank/DDBJ databases">
        <title>The complete genome sequence of Swingsia_sp. F3b2 LMG30590(T).</title>
        <authorList>
            <person name="Chua K.-O."/>
            <person name="Chan K.-G."/>
            <person name="See-Too W.-S."/>
        </authorList>
    </citation>
    <scope>NUCLEOTIDE SEQUENCE [LARGE SCALE GENOMIC DNA]</scope>
    <source>
        <strain evidence="12 13">F3b2</strain>
    </source>
</reference>
<dbReference type="SUPFAM" id="SSF53623">
    <property type="entry name" value="MurD-like peptide ligases, catalytic domain"/>
    <property type="match status" value="1"/>
</dbReference>
<dbReference type="OrthoDB" id="9800958at2"/>
<dbReference type="Pfam" id="PF08245">
    <property type="entry name" value="Mur_ligase_M"/>
    <property type="match status" value="1"/>
</dbReference>
<dbReference type="Gene3D" id="3.40.1390.10">
    <property type="entry name" value="MurE/MurF, N-terminal domain"/>
    <property type="match status" value="1"/>
</dbReference>
<gene>
    <name evidence="12" type="ORF">E3E12_00995</name>
</gene>
<evidence type="ECO:0000256" key="8">
    <source>
        <dbReference type="ARBA" id="ARBA00023316"/>
    </source>
</evidence>
<evidence type="ECO:0000259" key="11">
    <source>
        <dbReference type="Pfam" id="PF08245"/>
    </source>
</evidence>
<keyword evidence="3" id="KW-0547">Nucleotide-binding</keyword>
<dbReference type="GO" id="GO:0016881">
    <property type="term" value="F:acid-amino acid ligase activity"/>
    <property type="evidence" value="ECO:0007669"/>
    <property type="project" value="InterPro"/>
</dbReference>
<accession>A0A4Y6U976</accession>
<dbReference type="KEGG" id="swf:E3E12_00995"/>
<dbReference type="InterPro" id="IPR013221">
    <property type="entry name" value="Mur_ligase_cen"/>
</dbReference>
<dbReference type="InterPro" id="IPR004101">
    <property type="entry name" value="Mur_ligase_C"/>
</dbReference>
<sequence length="525" mass="53270">MKASTTAVPANLQPLWRAGELAQAVGGQWQPGAFQASPEQAAAGCVAIDSRTISQPTPGEVGALFVALRGATDGHRFIRKALENGACCIVADNADTIQADGTPLTAAERARLLLVGDTFKALEDLGRYARARFQGQMVAVTGSVGKTTVKTMMALALEGAAQATGAGPGGVHAAKASFNNHLGVPLTLANMPPTARYAVCEIGMNHPGEVFPLAAMVKPDVAIITNIGTAHLGNMGSQKAIAEEKAALFQTLDTSRPGPKAAIFPLETPCADVLLAAVPKGVASIGLVAGKATAPDGLRPTHNVVLSHLVESATGSHGTLNAPSWHADLPGLAVNTPGRHLLEDAALVGCALLGLGLAGAVLDSALRALSTFNPGRGRGAVVALPSGVSVIDESYNASGPSVRAALSALRLRVDENGGAGRAVAALGDIRELGVFSAAEHKGLASAVQGAGVLAFCCGPGMRHLYDALPPELQGGWAETPQELAHSAAPILQPHDIVLVKGSNGSRMDQFTATLAALLASLPPPG</sequence>
<dbReference type="InterPro" id="IPR051046">
    <property type="entry name" value="MurCDEF_CellWall_CoF430Synth"/>
</dbReference>
<keyword evidence="6" id="KW-0573">Peptidoglycan synthesis</keyword>
<feature type="domain" description="Mur ligase C-terminal" evidence="10">
    <location>
        <begin position="377"/>
        <end position="502"/>
    </location>
</feature>
<dbReference type="Pfam" id="PF01225">
    <property type="entry name" value="Mur_ligase"/>
    <property type="match status" value="1"/>
</dbReference>
<dbReference type="Gene3D" id="3.90.190.20">
    <property type="entry name" value="Mur ligase, C-terminal domain"/>
    <property type="match status" value="1"/>
</dbReference>
<evidence type="ECO:0000256" key="6">
    <source>
        <dbReference type="ARBA" id="ARBA00022984"/>
    </source>
</evidence>
<evidence type="ECO:0000313" key="13">
    <source>
        <dbReference type="Proteomes" id="UP000318709"/>
    </source>
</evidence>
<dbReference type="GO" id="GO:0051301">
    <property type="term" value="P:cell division"/>
    <property type="evidence" value="ECO:0007669"/>
    <property type="project" value="UniProtKB-KW"/>
</dbReference>
<evidence type="ECO:0000256" key="5">
    <source>
        <dbReference type="ARBA" id="ARBA00022960"/>
    </source>
</evidence>
<dbReference type="SUPFAM" id="SSF63418">
    <property type="entry name" value="MurE/MurF N-terminal domain"/>
    <property type="match status" value="1"/>
</dbReference>
<keyword evidence="4" id="KW-0067">ATP-binding</keyword>
<feature type="domain" description="Mur ligase central" evidence="11">
    <location>
        <begin position="140"/>
        <end position="291"/>
    </location>
</feature>
<keyword evidence="2" id="KW-0132">Cell division</keyword>
<evidence type="ECO:0000259" key="10">
    <source>
        <dbReference type="Pfam" id="PF02875"/>
    </source>
</evidence>
<dbReference type="Gene3D" id="3.40.1190.10">
    <property type="entry name" value="Mur-like, catalytic domain"/>
    <property type="match status" value="1"/>
</dbReference>
<dbReference type="PANTHER" id="PTHR43024">
    <property type="entry name" value="UDP-N-ACETYLMURAMOYL-TRIPEPTIDE--D-ALANYL-D-ALANINE LIGASE"/>
    <property type="match status" value="1"/>
</dbReference>
<dbReference type="InterPro" id="IPR036615">
    <property type="entry name" value="Mur_ligase_C_dom_sf"/>
</dbReference>
<evidence type="ECO:0000256" key="1">
    <source>
        <dbReference type="ARBA" id="ARBA00022598"/>
    </source>
</evidence>
<protein>
    <submittedName>
        <fullName evidence="12">UDP-N-acetylmuramoyl-tripeptide--D-alanyl-D-alanine ligase</fullName>
    </submittedName>
</protein>
<evidence type="ECO:0000259" key="9">
    <source>
        <dbReference type="Pfam" id="PF01225"/>
    </source>
</evidence>
<dbReference type="InterPro" id="IPR035911">
    <property type="entry name" value="MurE/MurF_N"/>
</dbReference>
<feature type="domain" description="Mur ligase N-terminal catalytic" evidence="9">
    <location>
        <begin position="46"/>
        <end position="126"/>
    </location>
</feature>
<dbReference type="PANTHER" id="PTHR43024:SF1">
    <property type="entry name" value="UDP-N-ACETYLMURAMOYL-TRIPEPTIDE--D-ALANYL-D-ALANINE LIGASE"/>
    <property type="match status" value="1"/>
</dbReference>
<dbReference type="SUPFAM" id="SSF53244">
    <property type="entry name" value="MurD-like peptide ligases, peptide-binding domain"/>
    <property type="match status" value="1"/>
</dbReference>
<dbReference type="AlphaFoldDB" id="A0A4Y6U976"/>
<dbReference type="EMBL" id="CP038231">
    <property type="protein sequence ID" value="QDH13006.1"/>
    <property type="molecule type" value="Genomic_DNA"/>
</dbReference>
<keyword evidence="5" id="KW-0133">Cell shape</keyword>
<dbReference type="Proteomes" id="UP000318709">
    <property type="component" value="Chromosome"/>
</dbReference>
<dbReference type="GO" id="GO:0008360">
    <property type="term" value="P:regulation of cell shape"/>
    <property type="evidence" value="ECO:0007669"/>
    <property type="project" value="UniProtKB-KW"/>
</dbReference>
<evidence type="ECO:0000256" key="3">
    <source>
        <dbReference type="ARBA" id="ARBA00022741"/>
    </source>
</evidence>
<dbReference type="InterPro" id="IPR000713">
    <property type="entry name" value="Mur_ligase_N"/>
</dbReference>
<keyword evidence="7" id="KW-0131">Cell cycle</keyword>
<dbReference type="RefSeq" id="WP_141442649.1">
    <property type="nucleotide sequence ID" value="NZ_CP038231.1"/>
</dbReference>